<dbReference type="GO" id="GO:0003958">
    <property type="term" value="F:NADPH-hemoprotein reductase activity"/>
    <property type="evidence" value="ECO:0007669"/>
    <property type="project" value="UniProtKB-EC"/>
</dbReference>
<keyword evidence="3" id="KW-0813">Transport</keyword>
<dbReference type="Pfam" id="PF00258">
    <property type="entry name" value="Flavodoxin_1"/>
    <property type="match status" value="1"/>
</dbReference>
<dbReference type="PRINTS" id="PR00369">
    <property type="entry name" value="FLAVODOXIN"/>
</dbReference>
<keyword evidence="3" id="KW-0249">Electron transport</keyword>
<accession>A0A3A8G6P5</accession>
<dbReference type="RefSeq" id="WP_120367045.1">
    <property type="nucleotide sequence ID" value="NZ_RAXZ01000004.1"/>
</dbReference>
<feature type="domain" description="FAD-binding FR-type" evidence="6">
    <location>
        <begin position="195"/>
        <end position="358"/>
    </location>
</feature>
<dbReference type="InterPro" id="IPR017927">
    <property type="entry name" value="FAD-bd_FR_type"/>
</dbReference>
<name>A0A3A8G6P5_9GAMM</name>
<dbReference type="SUPFAM" id="SSF63380">
    <property type="entry name" value="Riboflavin synthase domain-like"/>
    <property type="match status" value="1"/>
</dbReference>
<evidence type="ECO:0000256" key="1">
    <source>
        <dbReference type="ARBA" id="ARBA00022630"/>
    </source>
</evidence>
<keyword evidence="2" id="KW-0288">FMN</keyword>
<evidence type="ECO:0000256" key="2">
    <source>
        <dbReference type="ARBA" id="ARBA00022643"/>
    </source>
</evidence>
<dbReference type="Gene3D" id="3.40.50.360">
    <property type="match status" value="1"/>
</dbReference>
<reference evidence="7 8" key="1">
    <citation type="submission" date="2018-09" db="EMBL/GenBank/DDBJ databases">
        <title>The draft genome of Acinetobacter spp. strains.</title>
        <authorList>
            <person name="Qin J."/>
            <person name="Feng Y."/>
            <person name="Zong Z."/>
        </authorList>
    </citation>
    <scope>NUCLEOTIDE SEQUENCE [LARGE SCALE GENOMIC DNA]</scope>
    <source>
        <strain evidence="7 8">WCHAc060002</strain>
    </source>
</reference>
<dbReference type="EC" id="1.6.2.4" evidence="4"/>
<feature type="domain" description="Flavodoxin-like" evidence="5">
    <location>
        <begin position="44"/>
        <end position="181"/>
    </location>
</feature>
<dbReference type="SUPFAM" id="SSF52343">
    <property type="entry name" value="Ferredoxin reductase-like, C-terminal NADP-linked domain"/>
    <property type="match status" value="1"/>
</dbReference>
<dbReference type="InterPro" id="IPR008254">
    <property type="entry name" value="Flavodoxin/NO_synth"/>
</dbReference>
<sequence>MTSAVALLLTILTCLLLLCLVYICVLIYSRLTQPKADQIHDQTYLIIYASQSGHAENYAKHTAEQLQQAGEHCVCINIQDLTADQLKQAQQTLWFVSTYGEGDAPDSAQRFQHQLSQLTLDLSHQTFAILAFGDRRYRNFCAFGQRVQTWLNQQQAQPAFDLVCVDQLANADLTAWHTQLSQFTQTELKHTATGKVWIDIHLKSRSLLNAGSQGTGLYFLSFQVAQQVEWHAGDIIEIQCANSNQALKSFVNEQSHLNATHLEALRFKNLKNAPDYVLQTTEQSTKQSIESWINHLIDLPIREYSIASIPTHGTLDLIVRQEIGNQGLGLGSGLLTQDLQVDETLRASIRHNPSFHLKMQDTPCIFIGNGSGLAGLMAHLQQRQAWGYQQNWLIFGERHQQYDAICNAELSALEDAGYLPQLDRVYSRDGQAQSYVQDVIIAKSTQLKNWVEQGATLYICGSLHGMAQGVEQALIEVLGIEGLAQLKQQQRYKRDVY</sequence>
<evidence type="ECO:0000313" key="7">
    <source>
        <dbReference type="EMBL" id="RKG54338.1"/>
    </source>
</evidence>
<organism evidence="7 8">
    <name type="scientific">Acinetobacter cumulans</name>
    <dbReference type="NCBI Taxonomy" id="2136182"/>
    <lineage>
        <taxon>Bacteria</taxon>
        <taxon>Pseudomonadati</taxon>
        <taxon>Pseudomonadota</taxon>
        <taxon>Gammaproteobacteria</taxon>
        <taxon>Moraxellales</taxon>
        <taxon>Moraxellaceae</taxon>
        <taxon>Acinetobacter</taxon>
    </lineage>
</organism>
<gene>
    <name evidence="7" type="ORF">D7V64_05185</name>
</gene>
<evidence type="ECO:0000256" key="4">
    <source>
        <dbReference type="ARBA" id="ARBA00023797"/>
    </source>
</evidence>
<protein>
    <recommendedName>
        <fullName evidence="4">NADPH--hemoprotein reductase</fullName>
        <ecNumber evidence="4">1.6.2.4</ecNumber>
    </recommendedName>
</protein>
<dbReference type="PANTHER" id="PTHR19384">
    <property type="entry name" value="NITRIC OXIDE SYNTHASE-RELATED"/>
    <property type="match status" value="1"/>
</dbReference>
<dbReference type="InterPro" id="IPR029039">
    <property type="entry name" value="Flavoprotein-like_sf"/>
</dbReference>
<keyword evidence="1" id="KW-0285">Flavoprotein</keyword>
<dbReference type="Proteomes" id="UP000281084">
    <property type="component" value="Unassembled WGS sequence"/>
</dbReference>
<dbReference type="PROSITE" id="PS50902">
    <property type="entry name" value="FLAVODOXIN_LIKE"/>
    <property type="match status" value="1"/>
</dbReference>
<dbReference type="PROSITE" id="PS51384">
    <property type="entry name" value="FAD_FR"/>
    <property type="match status" value="1"/>
</dbReference>
<dbReference type="InterPro" id="IPR017938">
    <property type="entry name" value="Riboflavin_synthase-like_b-brl"/>
</dbReference>
<dbReference type="InterPro" id="IPR001094">
    <property type="entry name" value="Flavdoxin-like"/>
</dbReference>
<evidence type="ECO:0000259" key="5">
    <source>
        <dbReference type="PROSITE" id="PS50902"/>
    </source>
</evidence>
<proteinExistence type="predicted"/>
<dbReference type="SUPFAM" id="SSF52218">
    <property type="entry name" value="Flavoproteins"/>
    <property type="match status" value="1"/>
</dbReference>
<dbReference type="Gene3D" id="3.40.50.80">
    <property type="entry name" value="Nucleotide-binding domain of ferredoxin-NADP reductase (FNR) module"/>
    <property type="match status" value="1"/>
</dbReference>
<dbReference type="InterPro" id="IPR039261">
    <property type="entry name" value="FNR_nucleotide-bd"/>
</dbReference>
<dbReference type="GO" id="GO:0010181">
    <property type="term" value="F:FMN binding"/>
    <property type="evidence" value="ECO:0007669"/>
    <property type="project" value="InterPro"/>
</dbReference>
<dbReference type="EMBL" id="RAXZ01000004">
    <property type="protein sequence ID" value="RKG54338.1"/>
    <property type="molecule type" value="Genomic_DNA"/>
</dbReference>
<dbReference type="PANTHER" id="PTHR19384:SF17">
    <property type="entry name" value="NADPH--CYTOCHROME P450 REDUCTASE"/>
    <property type="match status" value="1"/>
</dbReference>
<dbReference type="GO" id="GO:0050660">
    <property type="term" value="F:flavin adenine dinucleotide binding"/>
    <property type="evidence" value="ECO:0007669"/>
    <property type="project" value="TreeGrafter"/>
</dbReference>
<evidence type="ECO:0000259" key="6">
    <source>
        <dbReference type="PROSITE" id="PS51384"/>
    </source>
</evidence>
<evidence type="ECO:0000256" key="3">
    <source>
        <dbReference type="ARBA" id="ARBA00022982"/>
    </source>
</evidence>
<dbReference type="AlphaFoldDB" id="A0A3A8G6P5"/>
<evidence type="ECO:0000313" key="8">
    <source>
        <dbReference type="Proteomes" id="UP000281084"/>
    </source>
</evidence>
<comment type="caution">
    <text evidence="7">The sequence shown here is derived from an EMBL/GenBank/DDBJ whole genome shotgun (WGS) entry which is preliminary data.</text>
</comment>
<dbReference type="GO" id="GO:0005829">
    <property type="term" value="C:cytosol"/>
    <property type="evidence" value="ECO:0007669"/>
    <property type="project" value="TreeGrafter"/>
</dbReference>